<dbReference type="Gene3D" id="3.90.1640.10">
    <property type="entry name" value="inorganic pyrophosphatase (n-terminal core)"/>
    <property type="match status" value="1"/>
</dbReference>
<evidence type="ECO:0000313" key="4">
    <source>
        <dbReference type="RefSeq" id="XP_026483119.2"/>
    </source>
</evidence>
<dbReference type="RefSeq" id="XP_026483119.2">
    <property type="nucleotide sequence ID" value="XM_026627334.2"/>
</dbReference>
<gene>
    <name evidence="4" type="primary">LOC113391384</name>
</gene>
<dbReference type="GO" id="GO:0005737">
    <property type="term" value="C:cytoplasm"/>
    <property type="evidence" value="ECO:0007669"/>
    <property type="project" value="InterPro"/>
</dbReference>
<dbReference type="GO" id="GO:0004309">
    <property type="term" value="F:exopolyphosphatase activity"/>
    <property type="evidence" value="ECO:0007669"/>
    <property type="project" value="TreeGrafter"/>
</dbReference>
<dbReference type="PANTHER" id="PTHR12112">
    <property type="entry name" value="BNIP - RELATED"/>
    <property type="match status" value="1"/>
</dbReference>
<sequence length="372" mass="42711">MNEYLSETLRKMNSHNFTTLNIVIGNESCDLDSAISSLVYASFLDWSYDKSSNENDNSIFISMLDVDRCDFALKTEVAFCLRECGILESNLIFRDDVDLQELVTTYQTNVILVDHHVLSKRLQFLTPYVYDIIDHRPFDKTQWKYRDGVRSFIVTVGSCCTLVTQRIQEHGLVGDTFFKEYPVCADILHDVIILDTVNFSKEVNKATPLDEDSAVYLERMIQLEDIQQGRQSKLDRLLRARSDVTSLTPSQLLRKDLKILEDIFVPSFPILVKEFLQKPQAFEAVHEALTLRSCNLAVLLGMDLNEGLKRDVAVISSCPERGDKLAKFLQEWSSPPLQLEPESDHCLYFKQLNLAASRKQYMPALNEFLIKK</sequence>
<name>A0A8B8HE92_VANTA</name>
<dbReference type="Gene3D" id="3.10.310.20">
    <property type="entry name" value="DHHA2 domain"/>
    <property type="match status" value="1"/>
</dbReference>
<dbReference type="PANTHER" id="PTHR12112:SF39">
    <property type="entry name" value="EG:152A3.5 PROTEIN (FBGN0003116_PN PROTEIN)"/>
    <property type="match status" value="1"/>
</dbReference>
<dbReference type="InterPro" id="IPR004097">
    <property type="entry name" value="DHHA2"/>
</dbReference>
<reference evidence="4" key="1">
    <citation type="submission" date="2025-08" db="UniProtKB">
        <authorList>
            <consortium name="RefSeq"/>
        </authorList>
    </citation>
    <scope>IDENTIFICATION</scope>
    <source>
        <tissue evidence="4">Whole body</tissue>
    </source>
</reference>
<organism evidence="3 4">
    <name type="scientific">Vanessa tameamea</name>
    <name type="common">Kamehameha butterfly</name>
    <dbReference type="NCBI Taxonomy" id="334116"/>
    <lineage>
        <taxon>Eukaryota</taxon>
        <taxon>Metazoa</taxon>
        <taxon>Ecdysozoa</taxon>
        <taxon>Arthropoda</taxon>
        <taxon>Hexapoda</taxon>
        <taxon>Insecta</taxon>
        <taxon>Pterygota</taxon>
        <taxon>Neoptera</taxon>
        <taxon>Endopterygota</taxon>
        <taxon>Lepidoptera</taxon>
        <taxon>Glossata</taxon>
        <taxon>Ditrysia</taxon>
        <taxon>Papilionoidea</taxon>
        <taxon>Nymphalidae</taxon>
        <taxon>Nymphalinae</taxon>
        <taxon>Vanessa</taxon>
    </lineage>
</organism>
<accession>A0A8B8HE92</accession>
<feature type="domain" description="DHHA2" evidence="2">
    <location>
        <begin position="234"/>
        <end position="369"/>
    </location>
</feature>
<dbReference type="InterPro" id="IPR038222">
    <property type="entry name" value="DHHA2_dom_sf"/>
</dbReference>
<dbReference type="Proteomes" id="UP001652626">
    <property type="component" value="Chromosome 31"/>
</dbReference>
<dbReference type="SMART" id="SM01131">
    <property type="entry name" value="DHHA2"/>
    <property type="match status" value="1"/>
</dbReference>
<evidence type="ECO:0000259" key="2">
    <source>
        <dbReference type="SMART" id="SM01131"/>
    </source>
</evidence>
<dbReference type="Pfam" id="PF02833">
    <property type="entry name" value="DHHA2"/>
    <property type="match status" value="1"/>
</dbReference>
<evidence type="ECO:0000256" key="1">
    <source>
        <dbReference type="ARBA" id="ARBA00010331"/>
    </source>
</evidence>
<dbReference type="SUPFAM" id="SSF64182">
    <property type="entry name" value="DHH phosphoesterases"/>
    <property type="match status" value="1"/>
</dbReference>
<comment type="similarity">
    <text evidence="1">Belongs to the PPase class C family. Prune subfamily.</text>
</comment>
<dbReference type="InterPro" id="IPR038763">
    <property type="entry name" value="DHH_sf"/>
</dbReference>
<keyword evidence="3" id="KW-1185">Reference proteome</keyword>
<evidence type="ECO:0000313" key="3">
    <source>
        <dbReference type="Proteomes" id="UP001652626"/>
    </source>
</evidence>
<dbReference type="AlphaFoldDB" id="A0A8B8HE92"/>
<dbReference type="GeneID" id="113391384"/>
<dbReference type="OMA" id="KRFCARD"/>
<proteinExistence type="inferred from homology"/>
<protein>
    <submittedName>
        <fullName evidence="4">Exopolyphosphatase PRUNE1</fullName>
    </submittedName>
</protein>